<dbReference type="SMART" id="SM00267">
    <property type="entry name" value="GGDEF"/>
    <property type="match status" value="1"/>
</dbReference>
<dbReference type="EMBL" id="FRYL01000038">
    <property type="protein sequence ID" value="SHO81293.1"/>
    <property type="molecule type" value="Genomic_DNA"/>
</dbReference>
<keyword evidence="1" id="KW-0812">Transmembrane</keyword>
<dbReference type="CDD" id="cd01949">
    <property type="entry name" value="GGDEF"/>
    <property type="match status" value="1"/>
</dbReference>
<dbReference type="InterPro" id="IPR029151">
    <property type="entry name" value="Sensor-like_sf"/>
</dbReference>
<dbReference type="InterPro" id="IPR000160">
    <property type="entry name" value="GGDEF_dom"/>
</dbReference>
<evidence type="ECO:0000256" key="1">
    <source>
        <dbReference type="SAM" id="Phobius"/>
    </source>
</evidence>
<dbReference type="FunFam" id="3.30.70.270:FF:000001">
    <property type="entry name" value="Diguanylate cyclase domain protein"/>
    <property type="match status" value="1"/>
</dbReference>
<dbReference type="Pfam" id="PF00990">
    <property type="entry name" value="GGDEF"/>
    <property type="match status" value="1"/>
</dbReference>
<feature type="transmembrane region" description="Helical" evidence="1">
    <location>
        <begin position="320"/>
        <end position="338"/>
    </location>
</feature>
<dbReference type="PROSITE" id="PS50887">
    <property type="entry name" value="GGDEF"/>
    <property type="match status" value="1"/>
</dbReference>
<reference evidence="3" key="1">
    <citation type="submission" date="2016-10" db="EMBL/GenBank/DDBJ databases">
        <authorList>
            <person name="de Groot N.N."/>
        </authorList>
    </citation>
    <scope>NUCLEOTIDE SEQUENCE</scope>
</reference>
<evidence type="ECO:0000259" key="2">
    <source>
        <dbReference type="PROSITE" id="PS50887"/>
    </source>
</evidence>
<gene>
    <name evidence="3" type="ORF">MNB_SV-15-859</name>
</gene>
<protein>
    <submittedName>
        <fullName evidence="3">Diguanylate cyclase (GGDEF domain) with PAS/PAC sensor</fullName>
    </submittedName>
</protein>
<dbReference type="SUPFAM" id="SSF55073">
    <property type="entry name" value="Nucleotide cyclase"/>
    <property type="match status" value="1"/>
</dbReference>
<organism evidence="3">
    <name type="scientific">hydrothermal vent metagenome</name>
    <dbReference type="NCBI Taxonomy" id="652676"/>
    <lineage>
        <taxon>unclassified sequences</taxon>
        <taxon>metagenomes</taxon>
        <taxon>ecological metagenomes</taxon>
    </lineage>
</organism>
<dbReference type="Gene3D" id="3.30.70.270">
    <property type="match status" value="1"/>
</dbReference>
<keyword evidence="1" id="KW-1133">Transmembrane helix</keyword>
<accession>A0A1W1EKA4</accession>
<feature type="transmembrane region" description="Helical" evidence="1">
    <location>
        <begin position="7"/>
        <end position="23"/>
    </location>
</feature>
<name>A0A1W1EKA4_9ZZZZ</name>
<sequence>MKIRKIFLVFIFIILNLLIYKITDINRKERIEIALNSSIKDLQTHYSILKYSNNKTADAIYESTIKMIPNFIELFKEANSATKEKQNIIRKKLFNILKKKYDIIKHKGIWEYHFILSNNVSFLRMHKPDKFGDNLTNIREDIVYVNINKKPIKGFVKGRTTHGFRNSYPIFDKDGRYIGVLGISFGSEMFQEYLTNISKIHTHFIVNKDVFNSKLWKRDDINLKYTVSAENKNFMLMVDNLHSMDICVIQNSINLNSIRDDIDKNFKKGDRFAVYTRDKNRKIEVVTFIPIKNIYKDKVLAWLVSYKKSPFIYSTLESCFTIRLLSFLLFLLLLYFILKDLERLQDKELNITKKAYTDTLTQVFNRDKFDEILNEYFKKDIEYKKNLSIVIIDIDKFKDFNDKFGHLIGDEVLIMIAQYINSNIRKDDIFARWGGEEFIILFSNTPLNIVEIISNKLRIGIENLLHKEAGKITASFGVTQYRENDTIESLFKRCDDALYQAKESGRNRVCVK</sequence>
<dbReference type="SUPFAM" id="SSF103190">
    <property type="entry name" value="Sensory domain-like"/>
    <property type="match status" value="1"/>
</dbReference>
<dbReference type="PANTHER" id="PTHR45138">
    <property type="entry name" value="REGULATORY COMPONENTS OF SENSORY TRANSDUCTION SYSTEM"/>
    <property type="match status" value="1"/>
</dbReference>
<keyword evidence="1" id="KW-0472">Membrane</keyword>
<dbReference type="InterPro" id="IPR050469">
    <property type="entry name" value="Diguanylate_Cyclase"/>
</dbReference>
<dbReference type="AlphaFoldDB" id="A0A1W1EKA4"/>
<feature type="domain" description="GGDEF" evidence="2">
    <location>
        <begin position="385"/>
        <end position="512"/>
    </location>
</feature>
<evidence type="ECO:0000313" key="3">
    <source>
        <dbReference type="EMBL" id="SHO81293.1"/>
    </source>
</evidence>
<proteinExistence type="predicted"/>
<dbReference type="InterPro" id="IPR029787">
    <property type="entry name" value="Nucleotide_cyclase"/>
</dbReference>
<dbReference type="NCBIfam" id="TIGR00254">
    <property type="entry name" value="GGDEF"/>
    <property type="match status" value="1"/>
</dbReference>
<dbReference type="InterPro" id="IPR043128">
    <property type="entry name" value="Rev_trsase/Diguanyl_cyclase"/>
</dbReference>
<dbReference type="GO" id="GO:0052621">
    <property type="term" value="F:diguanylate cyclase activity"/>
    <property type="evidence" value="ECO:0007669"/>
    <property type="project" value="TreeGrafter"/>
</dbReference>
<dbReference type="PANTHER" id="PTHR45138:SF9">
    <property type="entry name" value="DIGUANYLATE CYCLASE DGCM-RELATED"/>
    <property type="match status" value="1"/>
</dbReference>